<name>A0ABN2ID92_9ACTN</name>
<evidence type="ECO:0000313" key="1">
    <source>
        <dbReference type="EMBL" id="GAA1702641.1"/>
    </source>
</evidence>
<comment type="caution">
    <text evidence="1">The sequence shown here is derived from an EMBL/GenBank/DDBJ whole genome shotgun (WGS) entry which is preliminary data.</text>
</comment>
<reference evidence="1 2" key="1">
    <citation type="journal article" date="2019" name="Int. J. Syst. Evol. Microbiol.">
        <title>The Global Catalogue of Microorganisms (GCM) 10K type strain sequencing project: providing services to taxonomists for standard genome sequencing and annotation.</title>
        <authorList>
            <consortium name="The Broad Institute Genomics Platform"/>
            <consortium name="The Broad Institute Genome Sequencing Center for Infectious Disease"/>
            <person name="Wu L."/>
            <person name="Ma J."/>
        </authorList>
    </citation>
    <scope>NUCLEOTIDE SEQUENCE [LARGE SCALE GENOMIC DNA]</scope>
    <source>
        <strain evidence="1 2">JCM 16002</strain>
    </source>
</reference>
<proteinExistence type="predicted"/>
<dbReference type="EMBL" id="BAAAQG010000005">
    <property type="protein sequence ID" value="GAA1702641.1"/>
    <property type="molecule type" value="Genomic_DNA"/>
</dbReference>
<dbReference type="Proteomes" id="UP001500383">
    <property type="component" value="Unassembled WGS sequence"/>
</dbReference>
<keyword evidence="2" id="KW-1185">Reference proteome</keyword>
<organism evidence="1 2">
    <name type="scientific">Dietzia cercidiphylli</name>
    <dbReference type="NCBI Taxonomy" id="498199"/>
    <lineage>
        <taxon>Bacteria</taxon>
        <taxon>Bacillati</taxon>
        <taxon>Actinomycetota</taxon>
        <taxon>Actinomycetes</taxon>
        <taxon>Mycobacteriales</taxon>
        <taxon>Dietziaceae</taxon>
        <taxon>Dietzia</taxon>
    </lineage>
</organism>
<gene>
    <name evidence="1" type="ORF">GCM10009831_09770</name>
</gene>
<protein>
    <submittedName>
        <fullName evidence="1">Uncharacterized protein</fullName>
    </submittedName>
</protein>
<sequence>MFPVAGGKQRELQVFAGQSTSLLDLQGVAAGVMMSRPAAILMLSPNVPFELRTDRLDASWQTPQLSTDDLELHAAVGEHLP</sequence>
<evidence type="ECO:0000313" key="2">
    <source>
        <dbReference type="Proteomes" id="UP001500383"/>
    </source>
</evidence>
<accession>A0ABN2ID92</accession>